<reference evidence="8" key="1">
    <citation type="submission" date="2021-01" db="EMBL/GenBank/DDBJ databases">
        <authorList>
            <person name="Zahm M."/>
            <person name="Roques C."/>
            <person name="Cabau C."/>
            <person name="Klopp C."/>
            <person name="Donnadieu C."/>
            <person name="Jouanno E."/>
            <person name="Lampietro C."/>
            <person name="Louis A."/>
            <person name="Herpin A."/>
            <person name="Echchiki A."/>
            <person name="Berthelot C."/>
            <person name="Parey E."/>
            <person name="Roest-Crollius H."/>
            <person name="Braasch I."/>
            <person name="Postlethwait J."/>
            <person name="Bobe J."/>
            <person name="Montfort J."/>
            <person name="Bouchez O."/>
            <person name="Begum T."/>
            <person name="Mejri S."/>
            <person name="Adams A."/>
            <person name="Chen W.-J."/>
            <person name="Guiguen Y."/>
        </authorList>
    </citation>
    <scope>NUCLEOTIDE SEQUENCE</scope>
    <source>
        <strain evidence="8">YG-15Mar2019-1</strain>
        <tissue evidence="8">Brain</tissue>
    </source>
</reference>
<evidence type="ECO:0000256" key="4">
    <source>
        <dbReference type="ARBA" id="ARBA00023157"/>
    </source>
</evidence>
<dbReference type="Proteomes" id="UP001046870">
    <property type="component" value="Chromosome 3"/>
</dbReference>
<protein>
    <submittedName>
        <fullName evidence="8">Uncharacterized protein</fullName>
    </submittedName>
</protein>
<evidence type="ECO:0000256" key="7">
    <source>
        <dbReference type="SAM" id="Phobius"/>
    </source>
</evidence>
<dbReference type="EMBL" id="JAFDVH010000003">
    <property type="protein sequence ID" value="KAG7484649.1"/>
    <property type="molecule type" value="Genomic_DNA"/>
</dbReference>
<evidence type="ECO:0000256" key="3">
    <source>
        <dbReference type="ARBA" id="ARBA00022833"/>
    </source>
</evidence>
<gene>
    <name evidence="8" type="ORF">MATL_G00052290</name>
</gene>
<keyword evidence="7" id="KW-0472">Membrane</keyword>
<name>A0A9D3QBI2_MEGAT</name>
<dbReference type="Gene3D" id="2.70.70.10">
    <property type="entry name" value="Glucose Permease (Domain IIA)"/>
    <property type="match status" value="1"/>
</dbReference>
<organism evidence="8 9">
    <name type="scientific">Megalops atlanticus</name>
    <name type="common">Tarpon</name>
    <name type="synonym">Clupea gigantea</name>
    <dbReference type="NCBI Taxonomy" id="7932"/>
    <lineage>
        <taxon>Eukaryota</taxon>
        <taxon>Metazoa</taxon>
        <taxon>Chordata</taxon>
        <taxon>Craniata</taxon>
        <taxon>Vertebrata</taxon>
        <taxon>Euteleostomi</taxon>
        <taxon>Actinopterygii</taxon>
        <taxon>Neopterygii</taxon>
        <taxon>Teleostei</taxon>
        <taxon>Elopiformes</taxon>
        <taxon>Megalopidae</taxon>
        <taxon>Megalops</taxon>
    </lineage>
</organism>
<keyword evidence="2" id="KW-0732">Signal</keyword>
<evidence type="ECO:0000313" key="9">
    <source>
        <dbReference type="Proteomes" id="UP001046870"/>
    </source>
</evidence>
<feature type="region of interest" description="Disordered" evidence="6">
    <location>
        <begin position="62"/>
        <end position="92"/>
    </location>
</feature>
<evidence type="ECO:0000313" key="8">
    <source>
        <dbReference type="EMBL" id="KAG7484649.1"/>
    </source>
</evidence>
<keyword evidence="1" id="KW-0479">Metal-binding</keyword>
<feature type="transmembrane region" description="Helical" evidence="7">
    <location>
        <begin position="34"/>
        <end position="55"/>
    </location>
</feature>
<dbReference type="InterPro" id="IPR008663">
    <property type="entry name" value="LECT2"/>
</dbReference>
<sequence>MNLIQEWADPDQNSILFVLLSAHTHSSVALTLRMLLKTFFTCIVLACLLLLGLGLEGEKRKAKRVKASQTRKEVGPNKKAKEGTAHGNGTEARAVKMGGGPRNDAACTGGGGICQRKTYICQGRYLKDRCAGPGTRECCMSGSGAWDALCSGHHQNRIRGCDKFGCGAFNSKRGGKIHKAVDVVCDDYSFVNAPFSGILGGPANRVGDDGEVQYDGVKLSNSEYCVKIFNVRPYRYLGGISRGEALGYLLPLQERFSGITSHLELQMCDRSDPSTFI</sequence>
<dbReference type="GO" id="GO:0046872">
    <property type="term" value="F:metal ion binding"/>
    <property type="evidence" value="ECO:0007669"/>
    <property type="project" value="UniProtKB-KW"/>
</dbReference>
<evidence type="ECO:0000256" key="6">
    <source>
        <dbReference type="SAM" id="MobiDB-lite"/>
    </source>
</evidence>
<dbReference type="PANTHER" id="PTHR11329">
    <property type="entry name" value="LEUKOCYTE CELL-DERIVED CHEMOTAXIN 2"/>
    <property type="match status" value="1"/>
</dbReference>
<dbReference type="PANTHER" id="PTHR11329:SF0">
    <property type="entry name" value="LEUKOCYTE CELL-DERIVED CHEMOTAXIN-2"/>
    <property type="match status" value="1"/>
</dbReference>
<keyword evidence="9" id="KW-1185">Reference proteome</keyword>
<feature type="compositionally biased region" description="Basic and acidic residues" evidence="6">
    <location>
        <begin position="70"/>
        <end position="84"/>
    </location>
</feature>
<dbReference type="InterPro" id="IPR011055">
    <property type="entry name" value="Dup_hybrid_motif"/>
</dbReference>
<proteinExistence type="inferred from homology"/>
<comment type="caution">
    <text evidence="8">The sequence shown here is derived from an EMBL/GenBank/DDBJ whole genome shotgun (WGS) entry which is preliminary data.</text>
</comment>
<keyword evidence="7" id="KW-0812">Transmembrane</keyword>
<evidence type="ECO:0000256" key="2">
    <source>
        <dbReference type="ARBA" id="ARBA00022729"/>
    </source>
</evidence>
<keyword evidence="3" id="KW-0862">Zinc</keyword>
<dbReference type="OrthoDB" id="5911921at2759"/>
<keyword evidence="7" id="KW-1133">Transmembrane helix</keyword>
<dbReference type="AlphaFoldDB" id="A0A9D3QBI2"/>
<evidence type="ECO:0000256" key="1">
    <source>
        <dbReference type="ARBA" id="ARBA00022723"/>
    </source>
</evidence>
<evidence type="ECO:0000256" key="5">
    <source>
        <dbReference type="ARBA" id="ARBA00024361"/>
    </source>
</evidence>
<keyword evidence="4" id="KW-1015">Disulfide bond</keyword>
<accession>A0A9D3QBI2</accession>
<comment type="similarity">
    <text evidence="5">Belongs to the LECT2/MIM-1 family.</text>
</comment>